<dbReference type="Proteomes" id="UP001597187">
    <property type="component" value="Unassembled WGS sequence"/>
</dbReference>
<proteinExistence type="predicted"/>
<evidence type="ECO:0000313" key="2">
    <source>
        <dbReference type="EMBL" id="MFD1514681.1"/>
    </source>
</evidence>
<dbReference type="InterPro" id="IPR006311">
    <property type="entry name" value="TAT_signal"/>
</dbReference>
<accession>A0ABD6AZ29</accession>
<feature type="region of interest" description="Disordered" evidence="1">
    <location>
        <begin position="150"/>
        <end position="170"/>
    </location>
</feature>
<comment type="caution">
    <text evidence="2">The sequence shown here is derived from an EMBL/GenBank/DDBJ whole genome shotgun (WGS) entry which is preliminary data.</text>
</comment>
<gene>
    <name evidence="2" type="ORF">ACFSBT_15480</name>
</gene>
<dbReference type="EMBL" id="JBHUDC010000008">
    <property type="protein sequence ID" value="MFD1514681.1"/>
    <property type="molecule type" value="Genomic_DNA"/>
</dbReference>
<sequence length="170" mass="18208">MKLSRRDALVALGAMGVGAGGVGVLRERAAESEEAMTDVLLAAAEVVYPSAVTPTREFVSAYAVGRRRFDADAERFERAVADLDRRARHDTGQSFASLSLARRRDVFRSLGADRAHANHGGTTAERVRYYVVDDLLYALFASPTGGELVGCENPPGHPGGTDAYQRGPEA</sequence>
<evidence type="ECO:0000256" key="1">
    <source>
        <dbReference type="SAM" id="MobiDB-lite"/>
    </source>
</evidence>
<dbReference type="PROSITE" id="PS51318">
    <property type="entry name" value="TAT"/>
    <property type="match status" value="1"/>
</dbReference>
<dbReference type="Pfam" id="PF13618">
    <property type="entry name" value="Gluconate_2-dh3"/>
    <property type="match status" value="1"/>
</dbReference>
<dbReference type="RefSeq" id="WP_250874622.1">
    <property type="nucleotide sequence ID" value="NZ_JALXFV010000008.1"/>
</dbReference>
<reference evidence="2 3" key="1">
    <citation type="journal article" date="2019" name="Int. J. Syst. Evol. Microbiol.">
        <title>The Global Catalogue of Microorganisms (GCM) 10K type strain sequencing project: providing services to taxonomists for standard genome sequencing and annotation.</title>
        <authorList>
            <consortium name="The Broad Institute Genomics Platform"/>
            <consortium name="The Broad Institute Genome Sequencing Center for Infectious Disease"/>
            <person name="Wu L."/>
            <person name="Ma J."/>
        </authorList>
    </citation>
    <scope>NUCLEOTIDE SEQUENCE [LARGE SCALE GENOMIC DNA]</scope>
    <source>
        <strain evidence="2 3">CGMCC 1.12563</strain>
    </source>
</reference>
<name>A0ABD6AZ29_9EURY</name>
<organism evidence="2 3">
    <name type="scientific">Halomarina rubra</name>
    <dbReference type="NCBI Taxonomy" id="2071873"/>
    <lineage>
        <taxon>Archaea</taxon>
        <taxon>Methanobacteriati</taxon>
        <taxon>Methanobacteriota</taxon>
        <taxon>Stenosarchaea group</taxon>
        <taxon>Halobacteria</taxon>
        <taxon>Halobacteriales</taxon>
        <taxon>Natronomonadaceae</taxon>
        <taxon>Halomarina</taxon>
    </lineage>
</organism>
<dbReference type="AlphaFoldDB" id="A0ABD6AZ29"/>
<keyword evidence="3" id="KW-1185">Reference proteome</keyword>
<evidence type="ECO:0000313" key="3">
    <source>
        <dbReference type="Proteomes" id="UP001597187"/>
    </source>
</evidence>
<dbReference type="InterPro" id="IPR027056">
    <property type="entry name" value="Gluconate_2DH_su3"/>
</dbReference>
<protein>
    <submittedName>
        <fullName evidence="2">Gluconate 2-dehydrogenase subunit 3 family protein</fullName>
    </submittedName>
</protein>